<dbReference type="InterPro" id="IPR032836">
    <property type="entry name" value="DsrE2-like"/>
</dbReference>
<reference evidence="2" key="1">
    <citation type="journal article" date="2019" name="Int. J. Syst. Evol. Microbiol.">
        <title>The Global Catalogue of Microorganisms (GCM) 10K type strain sequencing project: providing services to taxonomists for standard genome sequencing and annotation.</title>
        <authorList>
            <consortium name="The Broad Institute Genomics Platform"/>
            <consortium name="The Broad Institute Genome Sequencing Center for Infectious Disease"/>
            <person name="Wu L."/>
            <person name="Ma J."/>
        </authorList>
    </citation>
    <scope>NUCLEOTIDE SEQUENCE [LARGE SCALE GENOMIC DNA]</scope>
    <source>
        <strain evidence="2">CCM 8749</strain>
    </source>
</reference>
<evidence type="ECO:0000313" key="1">
    <source>
        <dbReference type="EMBL" id="MFC5986408.1"/>
    </source>
</evidence>
<accession>A0ABW1IMW7</accession>
<protein>
    <submittedName>
        <fullName evidence="1">DsrE/DsrF/DrsH-like family protein</fullName>
    </submittedName>
</protein>
<comment type="caution">
    <text evidence="1">The sequence shown here is derived from an EMBL/GenBank/DDBJ whole genome shotgun (WGS) entry which is preliminary data.</text>
</comment>
<dbReference type="Pfam" id="PF13686">
    <property type="entry name" value="DrsE_2"/>
    <property type="match status" value="1"/>
</dbReference>
<name>A0ABW1IMW7_9BACL</name>
<sequence length="91" mass="10265">MNESLSNEVLIFFDLDGSRVLDKRYLLELKEKESDDLEFLLQSAIDSGVKLYGCQMNVMFKQGLDCIDNVELAGVATFLDLAYEADAILSY</sequence>
<gene>
    <name evidence="1" type="ORF">ACFPXP_08180</name>
</gene>
<dbReference type="EMBL" id="JBHSQV010000084">
    <property type="protein sequence ID" value="MFC5986408.1"/>
    <property type="molecule type" value="Genomic_DNA"/>
</dbReference>
<evidence type="ECO:0000313" key="2">
    <source>
        <dbReference type="Proteomes" id="UP001596250"/>
    </source>
</evidence>
<dbReference type="SUPFAM" id="SSF75169">
    <property type="entry name" value="DsrEFH-like"/>
    <property type="match status" value="1"/>
</dbReference>
<dbReference type="RefSeq" id="WP_379893744.1">
    <property type="nucleotide sequence ID" value="NZ_JBHSQV010000084.1"/>
</dbReference>
<dbReference type="Proteomes" id="UP001596250">
    <property type="component" value="Unassembled WGS sequence"/>
</dbReference>
<dbReference type="Gene3D" id="3.40.1260.10">
    <property type="entry name" value="DsrEFH-like"/>
    <property type="match status" value="1"/>
</dbReference>
<keyword evidence="2" id="KW-1185">Reference proteome</keyword>
<dbReference type="InterPro" id="IPR027396">
    <property type="entry name" value="DsrEFH-like"/>
</dbReference>
<proteinExistence type="predicted"/>
<organism evidence="1 2">
    <name type="scientific">Marinicrinis lubricantis</name>
    <dbReference type="NCBI Taxonomy" id="2086470"/>
    <lineage>
        <taxon>Bacteria</taxon>
        <taxon>Bacillati</taxon>
        <taxon>Bacillota</taxon>
        <taxon>Bacilli</taxon>
        <taxon>Bacillales</taxon>
        <taxon>Paenibacillaceae</taxon>
    </lineage>
</organism>